<organism evidence="10 11">
    <name type="scientific">Bacillus seohaeanensis</name>
    <dbReference type="NCBI Taxonomy" id="284580"/>
    <lineage>
        <taxon>Bacteria</taxon>
        <taxon>Bacillati</taxon>
        <taxon>Bacillota</taxon>
        <taxon>Bacilli</taxon>
        <taxon>Bacillales</taxon>
        <taxon>Bacillaceae</taxon>
        <taxon>Bacillus</taxon>
    </lineage>
</organism>
<dbReference type="InterPro" id="IPR017925">
    <property type="entry name" value="DHFR_CS"/>
</dbReference>
<keyword evidence="6 7" id="KW-0560">Oxidoreductase</keyword>
<dbReference type="Gene3D" id="3.40.430.10">
    <property type="entry name" value="Dihydrofolate Reductase, subunit A"/>
    <property type="match status" value="1"/>
</dbReference>
<evidence type="ECO:0000256" key="5">
    <source>
        <dbReference type="ARBA" id="ARBA00022857"/>
    </source>
</evidence>
<comment type="catalytic activity">
    <reaction evidence="7">
        <text>(6S)-5,6,7,8-tetrahydrofolate + NADP(+) = 7,8-dihydrofolate + NADPH + H(+)</text>
        <dbReference type="Rhea" id="RHEA:15009"/>
        <dbReference type="ChEBI" id="CHEBI:15378"/>
        <dbReference type="ChEBI" id="CHEBI:57451"/>
        <dbReference type="ChEBI" id="CHEBI:57453"/>
        <dbReference type="ChEBI" id="CHEBI:57783"/>
        <dbReference type="ChEBI" id="CHEBI:58349"/>
        <dbReference type="EC" id="1.5.1.3"/>
    </reaction>
</comment>
<evidence type="ECO:0000256" key="8">
    <source>
        <dbReference type="RuleBase" id="RU004474"/>
    </source>
</evidence>
<dbReference type="PRINTS" id="PR00070">
    <property type="entry name" value="DHFR"/>
</dbReference>
<comment type="function">
    <text evidence="7">Key enzyme in folate metabolism. Catalyzes an essential reaction for de novo glycine and purine synthesis, and for DNA precursor synthesis.</text>
</comment>
<evidence type="ECO:0000313" key="11">
    <source>
        <dbReference type="Proteomes" id="UP001597506"/>
    </source>
</evidence>
<evidence type="ECO:0000259" key="9">
    <source>
        <dbReference type="PROSITE" id="PS51330"/>
    </source>
</evidence>
<sequence>MVISFIVAMDKNGVIGKDNKLPWHLPADLKFFKNTTMGHGIVMGRKTYESIGKPLPGRENIILTRDYSYKADGCIVFHSVEDILHYAEDKNVETFITGGEEVFKLFIPSVDKLYVTKIDHEFEGDTFFPSLNWDDFTLVSSEQGIQDEKNRYNYKFEVYEKNN</sequence>
<dbReference type="InterPro" id="IPR012259">
    <property type="entry name" value="DHFR"/>
</dbReference>
<proteinExistence type="inferred from homology"/>
<dbReference type="RefSeq" id="WP_377934218.1">
    <property type="nucleotide sequence ID" value="NZ_JBHUMF010000015.1"/>
</dbReference>
<accession>A0ABW5RPH3</accession>
<evidence type="ECO:0000256" key="1">
    <source>
        <dbReference type="ARBA" id="ARBA00004903"/>
    </source>
</evidence>
<evidence type="ECO:0000256" key="7">
    <source>
        <dbReference type="PIRNR" id="PIRNR000194"/>
    </source>
</evidence>
<dbReference type="PROSITE" id="PS51330">
    <property type="entry name" value="DHFR_2"/>
    <property type="match status" value="1"/>
</dbReference>
<dbReference type="Pfam" id="PF00186">
    <property type="entry name" value="DHFR_1"/>
    <property type="match status" value="1"/>
</dbReference>
<evidence type="ECO:0000256" key="3">
    <source>
        <dbReference type="ARBA" id="ARBA00012856"/>
    </source>
</evidence>
<reference evidence="11" key="1">
    <citation type="journal article" date="2019" name="Int. J. Syst. Evol. Microbiol.">
        <title>The Global Catalogue of Microorganisms (GCM) 10K type strain sequencing project: providing services to taxonomists for standard genome sequencing and annotation.</title>
        <authorList>
            <consortium name="The Broad Institute Genomics Platform"/>
            <consortium name="The Broad Institute Genome Sequencing Center for Infectious Disease"/>
            <person name="Wu L."/>
            <person name="Ma J."/>
        </authorList>
    </citation>
    <scope>NUCLEOTIDE SEQUENCE [LARGE SCALE GENOMIC DNA]</scope>
    <source>
        <strain evidence="11">KCTC 3913</strain>
    </source>
</reference>
<dbReference type="Proteomes" id="UP001597506">
    <property type="component" value="Unassembled WGS sequence"/>
</dbReference>
<dbReference type="CDD" id="cd00209">
    <property type="entry name" value="DHFR"/>
    <property type="match status" value="1"/>
</dbReference>
<evidence type="ECO:0000256" key="2">
    <source>
        <dbReference type="ARBA" id="ARBA00009539"/>
    </source>
</evidence>
<dbReference type="PANTHER" id="PTHR48069:SF3">
    <property type="entry name" value="DIHYDROFOLATE REDUCTASE"/>
    <property type="match status" value="1"/>
</dbReference>
<dbReference type="InterPro" id="IPR024072">
    <property type="entry name" value="DHFR-like_dom_sf"/>
</dbReference>
<dbReference type="PANTHER" id="PTHR48069">
    <property type="entry name" value="DIHYDROFOLATE REDUCTASE"/>
    <property type="match status" value="1"/>
</dbReference>
<gene>
    <name evidence="10" type="ORF">ACFSUL_07420</name>
</gene>
<name>A0ABW5RPH3_9BACI</name>
<dbReference type="SUPFAM" id="SSF53597">
    <property type="entry name" value="Dihydrofolate reductase-like"/>
    <property type="match status" value="1"/>
</dbReference>
<dbReference type="EMBL" id="JBHUMF010000015">
    <property type="protein sequence ID" value="MFD2680585.1"/>
    <property type="molecule type" value="Genomic_DNA"/>
</dbReference>
<feature type="domain" description="DHFR" evidence="9">
    <location>
        <begin position="2"/>
        <end position="161"/>
    </location>
</feature>
<comment type="pathway">
    <text evidence="1 7">Cofactor biosynthesis; tetrahydrofolate biosynthesis; 5,6,7,8-tetrahydrofolate from 7,8-dihydrofolate: step 1/1.</text>
</comment>
<dbReference type="InterPro" id="IPR001796">
    <property type="entry name" value="DHFR_dom"/>
</dbReference>
<comment type="caution">
    <text evidence="10">The sequence shown here is derived from an EMBL/GenBank/DDBJ whole genome shotgun (WGS) entry which is preliminary data.</text>
</comment>
<dbReference type="GO" id="GO:0004146">
    <property type="term" value="F:dihydrofolate reductase activity"/>
    <property type="evidence" value="ECO:0007669"/>
    <property type="project" value="UniProtKB-EC"/>
</dbReference>
<comment type="similarity">
    <text evidence="2 7 8">Belongs to the dihydrofolate reductase family.</text>
</comment>
<dbReference type="PIRSF" id="PIRSF000194">
    <property type="entry name" value="DHFR"/>
    <property type="match status" value="1"/>
</dbReference>
<protein>
    <recommendedName>
        <fullName evidence="3 7">Dihydrofolate reductase</fullName>
        <ecNumber evidence="3 7">1.5.1.3</ecNumber>
    </recommendedName>
</protein>
<evidence type="ECO:0000256" key="6">
    <source>
        <dbReference type="ARBA" id="ARBA00023002"/>
    </source>
</evidence>
<evidence type="ECO:0000256" key="4">
    <source>
        <dbReference type="ARBA" id="ARBA00022563"/>
    </source>
</evidence>
<dbReference type="PROSITE" id="PS00075">
    <property type="entry name" value="DHFR_1"/>
    <property type="match status" value="1"/>
</dbReference>
<keyword evidence="5 7" id="KW-0521">NADP</keyword>
<keyword evidence="11" id="KW-1185">Reference proteome</keyword>
<keyword evidence="4 7" id="KW-0554">One-carbon metabolism</keyword>
<dbReference type="EC" id="1.5.1.3" evidence="3 7"/>
<evidence type="ECO:0000313" key="10">
    <source>
        <dbReference type="EMBL" id="MFD2680585.1"/>
    </source>
</evidence>